<evidence type="ECO:0000313" key="1">
    <source>
        <dbReference type="EMBL" id="MCW8107523.1"/>
    </source>
</evidence>
<comment type="caution">
    <text evidence="1">The sequence shown here is derived from an EMBL/GenBank/DDBJ whole genome shotgun (WGS) entry which is preliminary data.</text>
</comment>
<dbReference type="Proteomes" id="UP001142810">
    <property type="component" value="Unassembled WGS sequence"/>
</dbReference>
<organism evidence="1 2">
    <name type="scientific">Alteromonas aquimaris</name>
    <dbReference type="NCBI Taxonomy" id="2998417"/>
    <lineage>
        <taxon>Bacteria</taxon>
        <taxon>Pseudomonadati</taxon>
        <taxon>Pseudomonadota</taxon>
        <taxon>Gammaproteobacteria</taxon>
        <taxon>Alteromonadales</taxon>
        <taxon>Alteromonadaceae</taxon>
        <taxon>Alteromonas/Salinimonas group</taxon>
        <taxon>Alteromonas</taxon>
    </lineage>
</organism>
<dbReference type="EMBL" id="JAPFRD010000005">
    <property type="protein sequence ID" value="MCW8107523.1"/>
    <property type="molecule type" value="Genomic_DNA"/>
</dbReference>
<sequence>MFDFDEQPLLCAYEQLFESQQEYCSKTFVNRCLAVAKQCLEASRQQPQLVLALLSSKLLESSPSPVCLRGALFLSITTRRDKFNEHFAQHLIASFICTFVIMHARENYDTKPELKSLVRYFQSLGLSIWKETIRIARLLTRRQAFRHLSSARLSYRQQYLLSACVVARHLPHKEMLSIFRLLTHAASPNLLDTIRNWAQFPGVWLPGRVVNIDNDTAVILVREKHKIAYLPLPANTKADTLKWARSDGISLLKCPQSVEFKKFKKWSENLGLQAKTTMWPFTPSFALNRPPSKLLTIIDLLKGTETDITLLCEHIKQEPLLAQFLTASASNDNRMKLPVHDVKQAVLTYGMERVGDMLIQQALYQRLTQKKFPISSLCQRLLFLTSTLAALISYETDANITPQRASLLVTFAIAPIFSITGLKIALNWRPAATHLYNPDSLAPAAERSIRQQSVQLLSGWHQSSSLLAAVNESNRLPDQCHQRIRQAVSILGLSLSLARQWLWNTPHYCELTHEFDTQAKKELGIDDGLLLTIQHQLGHHIWLPLNQS</sequence>
<name>A0ABT3P447_9ALTE</name>
<protein>
    <recommendedName>
        <fullName evidence="3">HDOD domain-containing protein</fullName>
    </recommendedName>
</protein>
<keyword evidence="2" id="KW-1185">Reference proteome</keyword>
<dbReference type="RefSeq" id="WP_265616231.1">
    <property type="nucleotide sequence ID" value="NZ_JAPFRD010000005.1"/>
</dbReference>
<proteinExistence type="predicted"/>
<gene>
    <name evidence="1" type="ORF">OPS25_03265</name>
</gene>
<evidence type="ECO:0000313" key="2">
    <source>
        <dbReference type="Proteomes" id="UP001142810"/>
    </source>
</evidence>
<dbReference type="SUPFAM" id="SSF109604">
    <property type="entry name" value="HD-domain/PDEase-like"/>
    <property type="match status" value="1"/>
</dbReference>
<reference evidence="1" key="1">
    <citation type="submission" date="2022-11" db="EMBL/GenBank/DDBJ databases">
        <title>Alteromonas sp. nov., isolated from sea water of the Qingdao.</title>
        <authorList>
            <person name="Wang Q."/>
        </authorList>
    </citation>
    <scope>NUCLEOTIDE SEQUENCE</scope>
    <source>
        <strain evidence="1">ASW11-7</strain>
    </source>
</reference>
<dbReference type="Gene3D" id="1.10.3210.10">
    <property type="entry name" value="Hypothetical protein af1432"/>
    <property type="match status" value="1"/>
</dbReference>
<evidence type="ECO:0008006" key="3">
    <source>
        <dbReference type="Google" id="ProtNLM"/>
    </source>
</evidence>
<accession>A0ABT3P447</accession>